<keyword evidence="1" id="KW-0547">Nucleotide-binding</keyword>
<evidence type="ECO:0000259" key="10">
    <source>
        <dbReference type="PROSITE" id="PS51194"/>
    </source>
</evidence>
<gene>
    <name evidence="11" type="ORF">IAA69_06155</name>
</gene>
<dbReference type="SUPFAM" id="SSF52540">
    <property type="entry name" value="P-loop containing nucleoside triphosphate hydrolases"/>
    <property type="match status" value="2"/>
</dbReference>
<dbReference type="InterPro" id="IPR001650">
    <property type="entry name" value="Helicase_C-like"/>
</dbReference>
<keyword evidence="7" id="KW-0234">DNA repair</keyword>
<dbReference type="InterPro" id="IPR045562">
    <property type="entry name" value="RecG_dom3_C"/>
</dbReference>
<organism evidence="11 12">
    <name type="scientific">Candidatus Aveggerthella stercoripullorum</name>
    <dbReference type="NCBI Taxonomy" id="2840688"/>
    <lineage>
        <taxon>Bacteria</taxon>
        <taxon>Bacillati</taxon>
        <taxon>Actinomycetota</taxon>
        <taxon>Coriobacteriia</taxon>
        <taxon>Eggerthellales</taxon>
        <taxon>Eggerthellaceae</taxon>
        <taxon>Eggerthellaceae incertae sedis</taxon>
        <taxon>Candidatus Aveggerthella</taxon>
    </lineage>
</organism>
<evidence type="ECO:0000259" key="9">
    <source>
        <dbReference type="PROSITE" id="PS51192"/>
    </source>
</evidence>
<evidence type="ECO:0000313" key="11">
    <source>
        <dbReference type="EMBL" id="HIR01827.1"/>
    </source>
</evidence>
<dbReference type="PROSITE" id="PS51192">
    <property type="entry name" value="HELICASE_ATP_BIND_1"/>
    <property type="match status" value="1"/>
</dbReference>
<evidence type="ECO:0000256" key="2">
    <source>
        <dbReference type="ARBA" id="ARBA00022763"/>
    </source>
</evidence>
<dbReference type="GO" id="GO:0003678">
    <property type="term" value="F:DNA helicase activity"/>
    <property type="evidence" value="ECO:0007669"/>
    <property type="project" value="TreeGrafter"/>
</dbReference>
<dbReference type="PROSITE" id="PS51194">
    <property type="entry name" value="HELICASE_CTER"/>
    <property type="match status" value="1"/>
</dbReference>
<feature type="domain" description="Helicase ATP-binding" evidence="9">
    <location>
        <begin position="300"/>
        <end position="451"/>
    </location>
</feature>
<dbReference type="Gene3D" id="3.40.50.300">
    <property type="entry name" value="P-loop containing nucleotide triphosphate hydrolases"/>
    <property type="match status" value="2"/>
</dbReference>
<protein>
    <recommendedName>
        <fullName evidence="8">Probable DNA 3'-5' helicase RecG</fullName>
    </recommendedName>
</protein>
<reference evidence="11" key="1">
    <citation type="submission" date="2020-10" db="EMBL/GenBank/DDBJ databases">
        <authorList>
            <person name="Gilroy R."/>
        </authorList>
    </citation>
    <scope>NUCLEOTIDE SEQUENCE</scope>
    <source>
        <strain evidence="11">ChiGjej1B1-2707</strain>
    </source>
</reference>
<accession>A0A9D1A0N8</accession>
<dbReference type="SMART" id="SM00490">
    <property type="entry name" value="HELICc"/>
    <property type="match status" value="1"/>
</dbReference>
<feature type="domain" description="Helicase C-terminal" evidence="10">
    <location>
        <begin position="512"/>
        <end position="661"/>
    </location>
</feature>
<dbReference type="PANTHER" id="PTHR47964:SF1">
    <property type="entry name" value="ATP-DEPENDENT DNA HELICASE HOMOLOG RECG, CHLOROPLASTIC"/>
    <property type="match status" value="1"/>
</dbReference>
<keyword evidence="6" id="KW-0238">DNA-binding</keyword>
<evidence type="ECO:0000313" key="12">
    <source>
        <dbReference type="Proteomes" id="UP000824261"/>
    </source>
</evidence>
<dbReference type="Proteomes" id="UP000824261">
    <property type="component" value="Unassembled WGS sequence"/>
</dbReference>
<dbReference type="InterPro" id="IPR027417">
    <property type="entry name" value="P-loop_NTPase"/>
</dbReference>
<keyword evidence="3" id="KW-0378">Hydrolase</keyword>
<evidence type="ECO:0000256" key="5">
    <source>
        <dbReference type="ARBA" id="ARBA00022840"/>
    </source>
</evidence>
<name>A0A9D1A0N8_9ACTN</name>
<evidence type="ECO:0000256" key="1">
    <source>
        <dbReference type="ARBA" id="ARBA00022741"/>
    </source>
</evidence>
<sequence length="732" mass="80007">MPARREKSLGRPERLAATLNLDASVARVPGVSSARTSALAKMGITTVRDLLAHYPRRYLDMSHVVTVADAPIGALVTVSGTVHEVKLKKPRPRLTLTEITVVDATGVLVVTCFRQPWLADRLHAGDALAVAGKVEFNYGFKRMTNPFLEPLEEGASAVGMVVPVHPATERMPTAQIRRLVSAALDLCEGMYDPLPLELRMKYRLPSRLAAMRAVHEPHHMEDVQAARRRLAYEELLMLELHLLMRSRNAAQDAQATAHRTDGPHLARFREALPFELTEEQQRAARELLQGMAQQHCVKHMLLGDVGTGKTVVAAHALCAVADTGTQAFMMAPTEVLARQYEKSLGPLLDQAGVTWETVTGSTPAREREAVLERAAAGTVDVLFGTQALLEDDVRTPCCSLVVIDEQQRFGVAQREALVRKGVAPDVLTMTATPIPRSLALAIYGDSTLSYLTVRPRNRAGNTTRVLDRSSQGVAYDAACEALREGRQVYVVCPLVGSPADGKEDEEPSGRAYGEEAYEYGVIVIEDGEMPDEDLKAASAQARFLQAKVFPDFKVGLLHGKMSGEEKREVMERFRAGDVRVLVATTVIEVGVDVPNATVMIVEDAERFGLAQLHQLRGRVGRGDHPGSVFLVSGSRAPAALERLAVMERTEDGFAVAESDLALRREGDILGNRQHGASTLKLVNVVRDRAIVEAAHADALDVLAEDPEMDMPAHRALAREVRMLFARCEDKKD</sequence>
<reference evidence="11" key="2">
    <citation type="journal article" date="2021" name="PeerJ">
        <title>Extensive microbial diversity within the chicken gut microbiome revealed by metagenomics and culture.</title>
        <authorList>
            <person name="Gilroy R."/>
            <person name="Ravi A."/>
            <person name="Getino M."/>
            <person name="Pursley I."/>
            <person name="Horton D.L."/>
            <person name="Alikhan N.F."/>
            <person name="Baker D."/>
            <person name="Gharbi K."/>
            <person name="Hall N."/>
            <person name="Watson M."/>
            <person name="Adriaenssens E.M."/>
            <person name="Foster-Nyarko E."/>
            <person name="Jarju S."/>
            <person name="Secka A."/>
            <person name="Antonio M."/>
            <person name="Oren A."/>
            <person name="Chaudhuri R.R."/>
            <person name="La Ragione R."/>
            <person name="Hildebrand F."/>
            <person name="Pallen M.J."/>
        </authorList>
    </citation>
    <scope>NUCLEOTIDE SEQUENCE</scope>
    <source>
        <strain evidence="11">ChiGjej1B1-2707</strain>
    </source>
</reference>
<dbReference type="Pfam" id="PF00270">
    <property type="entry name" value="DEAD"/>
    <property type="match status" value="1"/>
</dbReference>
<dbReference type="Pfam" id="PF00271">
    <property type="entry name" value="Helicase_C"/>
    <property type="match status" value="1"/>
</dbReference>
<keyword evidence="2" id="KW-0227">DNA damage</keyword>
<dbReference type="InterPro" id="IPR012340">
    <property type="entry name" value="NA-bd_OB-fold"/>
</dbReference>
<dbReference type="Pfam" id="PF17191">
    <property type="entry name" value="RecG_wedge"/>
    <property type="match status" value="1"/>
</dbReference>
<dbReference type="InterPro" id="IPR011545">
    <property type="entry name" value="DEAD/DEAH_box_helicase_dom"/>
</dbReference>
<dbReference type="EMBL" id="DVGB01000075">
    <property type="protein sequence ID" value="HIR01827.1"/>
    <property type="molecule type" value="Genomic_DNA"/>
</dbReference>
<evidence type="ECO:0000256" key="7">
    <source>
        <dbReference type="ARBA" id="ARBA00023204"/>
    </source>
</evidence>
<dbReference type="Gene3D" id="2.40.50.140">
    <property type="entry name" value="Nucleic acid-binding proteins"/>
    <property type="match status" value="1"/>
</dbReference>
<evidence type="ECO:0000256" key="6">
    <source>
        <dbReference type="ARBA" id="ARBA00023125"/>
    </source>
</evidence>
<dbReference type="GO" id="GO:0005524">
    <property type="term" value="F:ATP binding"/>
    <property type="evidence" value="ECO:0007669"/>
    <property type="project" value="UniProtKB-KW"/>
</dbReference>
<dbReference type="PANTHER" id="PTHR47964">
    <property type="entry name" value="ATP-DEPENDENT DNA HELICASE HOMOLOG RECG, CHLOROPLASTIC"/>
    <property type="match status" value="1"/>
</dbReference>
<evidence type="ECO:0000256" key="3">
    <source>
        <dbReference type="ARBA" id="ARBA00022801"/>
    </source>
</evidence>
<evidence type="ECO:0000256" key="4">
    <source>
        <dbReference type="ARBA" id="ARBA00022806"/>
    </source>
</evidence>
<dbReference type="SMART" id="SM00487">
    <property type="entry name" value="DEXDc"/>
    <property type="match status" value="1"/>
</dbReference>
<dbReference type="InterPro" id="IPR014001">
    <property type="entry name" value="Helicase_ATP-bd"/>
</dbReference>
<dbReference type="InterPro" id="IPR047112">
    <property type="entry name" value="RecG/Mfd"/>
</dbReference>
<dbReference type="InterPro" id="IPR033454">
    <property type="entry name" value="RecG_wedge"/>
</dbReference>
<evidence type="ECO:0000256" key="8">
    <source>
        <dbReference type="ARBA" id="ARBA00049819"/>
    </source>
</evidence>
<dbReference type="Pfam" id="PF19833">
    <property type="entry name" value="RecG_dom3_C"/>
    <property type="match status" value="1"/>
</dbReference>
<dbReference type="SUPFAM" id="SSF50249">
    <property type="entry name" value="Nucleic acid-binding proteins"/>
    <property type="match status" value="1"/>
</dbReference>
<dbReference type="GO" id="GO:0006281">
    <property type="term" value="P:DNA repair"/>
    <property type="evidence" value="ECO:0007669"/>
    <property type="project" value="UniProtKB-KW"/>
</dbReference>
<dbReference type="CDD" id="cd04488">
    <property type="entry name" value="RecG_wedge_OBF"/>
    <property type="match status" value="1"/>
</dbReference>
<keyword evidence="5" id="KW-0067">ATP-binding</keyword>
<dbReference type="GO" id="GO:0016787">
    <property type="term" value="F:hydrolase activity"/>
    <property type="evidence" value="ECO:0007669"/>
    <property type="project" value="UniProtKB-KW"/>
</dbReference>
<dbReference type="GO" id="GO:0003677">
    <property type="term" value="F:DNA binding"/>
    <property type="evidence" value="ECO:0007669"/>
    <property type="project" value="UniProtKB-KW"/>
</dbReference>
<proteinExistence type="predicted"/>
<dbReference type="AlphaFoldDB" id="A0A9D1A0N8"/>
<comment type="caution">
    <text evidence="11">The sequence shown here is derived from an EMBL/GenBank/DDBJ whole genome shotgun (WGS) entry which is preliminary data.</text>
</comment>
<keyword evidence="4 11" id="KW-0347">Helicase</keyword>